<name>A0A8J4G3U3_9CHLO</name>
<evidence type="ECO:0000313" key="2">
    <source>
        <dbReference type="EMBL" id="GIL74368.1"/>
    </source>
</evidence>
<evidence type="ECO:0000256" key="1">
    <source>
        <dbReference type="SAM" id="MobiDB-lite"/>
    </source>
</evidence>
<reference evidence="2" key="1">
    <citation type="journal article" date="2021" name="Proc. Natl. Acad. Sci. U.S.A.">
        <title>Three genomes in the algal genus Volvox reveal the fate of a haploid sex-determining region after a transition to homothallism.</title>
        <authorList>
            <person name="Yamamoto K."/>
            <person name="Hamaji T."/>
            <person name="Kawai-Toyooka H."/>
            <person name="Matsuzaki R."/>
            <person name="Takahashi F."/>
            <person name="Nishimura Y."/>
            <person name="Kawachi M."/>
            <person name="Noguchi H."/>
            <person name="Minakuchi Y."/>
            <person name="Umen J.G."/>
            <person name="Toyoda A."/>
            <person name="Nozaki H."/>
        </authorList>
    </citation>
    <scope>NUCLEOTIDE SEQUENCE</scope>
    <source>
        <strain evidence="2">NIES-3786</strain>
    </source>
</reference>
<evidence type="ECO:0000313" key="3">
    <source>
        <dbReference type="Proteomes" id="UP000747110"/>
    </source>
</evidence>
<feature type="region of interest" description="Disordered" evidence="1">
    <location>
        <begin position="82"/>
        <end position="109"/>
    </location>
</feature>
<protein>
    <submittedName>
        <fullName evidence="2">Uncharacterized protein</fullName>
    </submittedName>
</protein>
<dbReference type="EMBL" id="BNCP01000006">
    <property type="protein sequence ID" value="GIL74368.1"/>
    <property type="molecule type" value="Genomic_DNA"/>
</dbReference>
<proteinExistence type="predicted"/>
<feature type="compositionally biased region" description="Polar residues" evidence="1">
    <location>
        <begin position="96"/>
        <end position="108"/>
    </location>
</feature>
<dbReference type="InterPro" id="IPR010903">
    <property type="entry name" value="DUF1517"/>
</dbReference>
<keyword evidence="3" id="KW-1185">Reference proteome</keyword>
<accession>A0A8J4G3U3</accession>
<dbReference type="InterPro" id="IPR053023">
    <property type="entry name" value="FLAP_modulator"/>
</dbReference>
<comment type="caution">
    <text evidence="2">The sequence shown here is derived from an EMBL/GenBank/DDBJ whole genome shotgun (WGS) entry which is preliminary data.</text>
</comment>
<dbReference type="PANTHER" id="PTHR33975">
    <property type="entry name" value="MYELIN-ASSOCIATED OLIGODENDROCYTE BASIC PROTEIN"/>
    <property type="match status" value="1"/>
</dbReference>
<gene>
    <name evidence="2" type="ORF">Vretifemale_4295</name>
</gene>
<dbReference type="PANTHER" id="PTHR33975:SF2">
    <property type="entry name" value="MYELIN-ASSOCIATED OLIGODENDROCYTE BASIC PROTEIN"/>
    <property type="match status" value="1"/>
</dbReference>
<dbReference type="OrthoDB" id="542507at2759"/>
<dbReference type="Proteomes" id="UP000747110">
    <property type="component" value="Unassembled WGS sequence"/>
</dbReference>
<feature type="region of interest" description="Disordered" evidence="1">
    <location>
        <begin position="17"/>
        <end position="36"/>
    </location>
</feature>
<dbReference type="Pfam" id="PF07466">
    <property type="entry name" value="DUF1517"/>
    <property type="match status" value="1"/>
</dbReference>
<dbReference type="AlphaFoldDB" id="A0A8J4G3U3"/>
<sequence>MTHSCLPSLQLRSRVAAAPTTAHARQSTVVPNDAKRTNSSMSHLLKASIHIRNVAFAALASVALVLGPCDYAEAARTGGRLSGHRTAVMSRKRTGRGQTSSLHQSASARNRVPKSVRLHAVHPILSAPDPAAGLGLARPPLLYSNIVGYPDLAAGIDLEALPLWASLLGLFAANIAGLALTIAVLRNLQDSGEPITVVKLQVAMLERRPQLQSKLRELNSMIQVGQQGAWLILEEAILQLLQHQDTIAYASVTQEQLSSKKRAYTVFGEIAEAEAAKASKEEAVVRHMGETTDEDDSVGPATGGGLFSGLIGSLGLGHGKPVKELTVITVVLAARGKLDIPSQVSDWPSLRHALQQVTGLSSDRVMAIELLWTPRNETDYLTREQLERDYPALAPFGNVEASHP</sequence>
<organism evidence="2 3">
    <name type="scientific">Volvox reticuliferus</name>
    <dbReference type="NCBI Taxonomy" id="1737510"/>
    <lineage>
        <taxon>Eukaryota</taxon>
        <taxon>Viridiplantae</taxon>
        <taxon>Chlorophyta</taxon>
        <taxon>core chlorophytes</taxon>
        <taxon>Chlorophyceae</taxon>
        <taxon>CS clade</taxon>
        <taxon>Chlamydomonadales</taxon>
        <taxon>Volvocaceae</taxon>
        <taxon>Volvox</taxon>
    </lineage>
</organism>